<proteinExistence type="predicted"/>
<organism evidence="2 3">
    <name type="scientific">Rhodoferax potami</name>
    <dbReference type="NCBI Taxonomy" id="3068338"/>
    <lineage>
        <taxon>Bacteria</taxon>
        <taxon>Pseudomonadati</taxon>
        <taxon>Pseudomonadota</taxon>
        <taxon>Betaproteobacteria</taxon>
        <taxon>Burkholderiales</taxon>
        <taxon>Comamonadaceae</taxon>
        <taxon>Rhodoferax</taxon>
    </lineage>
</organism>
<feature type="chain" id="PRO_5045135666" evidence="1">
    <location>
        <begin position="28"/>
        <end position="255"/>
    </location>
</feature>
<dbReference type="RefSeq" id="WP_313874304.1">
    <property type="nucleotide sequence ID" value="NZ_JAVBIK010000001.1"/>
</dbReference>
<keyword evidence="1" id="KW-0732">Signal</keyword>
<dbReference type="EMBL" id="JAVBIK010000001">
    <property type="protein sequence ID" value="MDT7518550.1"/>
    <property type="molecule type" value="Genomic_DNA"/>
</dbReference>
<feature type="signal peptide" evidence="1">
    <location>
        <begin position="1"/>
        <end position="27"/>
    </location>
</feature>
<evidence type="ECO:0000313" key="3">
    <source>
        <dbReference type="Proteomes" id="UP001321700"/>
    </source>
</evidence>
<dbReference type="Proteomes" id="UP001321700">
    <property type="component" value="Unassembled WGS sequence"/>
</dbReference>
<evidence type="ECO:0000313" key="2">
    <source>
        <dbReference type="EMBL" id="MDT7518550.1"/>
    </source>
</evidence>
<name>A0ABU3KLA0_9BURK</name>
<reference evidence="2 3" key="1">
    <citation type="submission" date="2023-08" db="EMBL/GenBank/DDBJ databases">
        <title>Rhodoferax potami sp. nov. and Rhodoferax mekongensis sp. nov., isolated from the Mekong River in Thailand.</title>
        <authorList>
            <person name="Kitikhun S."/>
            <person name="Charoenyingcharoen P."/>
            <person name="Siriarchawattana P."/>
            <person name="Likhitrattanapisal S."/>
            <person name="Nilsakha T."/>
            <person name="Chanpet A."/>
            <person name="Rattanawaree P."/>
            <person name="Ingsriswang S."/>
        </authorList>
    </citation>
    <scope>NUCLEOTIDE SEQUENCE [LARGE SCALE GENOMIC DNA]</scope>
    <source>
        <strain evidence="2 3">TBRC 17660</strain>
    </source>
</reference>
<gene>
    <name evidence="2" type="ORF">RAE19_07505</name>
</gene>
<accession>A0ABU3KLA0</accession>
<keyword evidence="3" id="KW-1185">Reference proteome</keyword>
<dbReference type="InterPro" id="IPR021457">
    <property type="entry name" value="DUF3108"/>
</dbReference>
<protein>
    <submittedName>
        <fullName evidence="2">DUF3108 domain-containing protein</fullName>
    </submittedName>
</protein>
<comment type="caution">
    <text evidence="2">The sequence shown here is derived from an EMBL/GenBank/DDBJ whole genome shotgun (WGS) entry which is preliminary data.</text>
</comment>
<sequence>MPPDSFATTTRRALLALAAAWASPSWAQTSLVEVAPASAALYQPPPSARIAYDVDGLIGGSSYSGNAELVWTRDSKNYQTQLLIRKFGLTLQAWTSAGRLTARGLEPETFSSQKIGQAEIFAYFERDANRIRFSAGTPNAPLQRGAQDQLSVFMQLASLLGGAGTSATSGKAVSMQAIGDRYAEQWSFHPSAPETVKLPSGTLQAVKFTHEPTAERKQRLELWYAPTPHYVPVRIRITEANGDYLDLVGANTQFR</sequence>
<dbReference type="Pfam" id="PF11306">
    <property type="entry name" value="DUF3108"/>
    <property type="match status" value="1"/>
</dbReference>
<evidence type="ECO:0000256" key="1">
    <source>
        <dbReference type="SAM" id="SignalP"/>
    </source>
</evidence>